<gene>
    <name evidence="3" type="ORF">KC01_LOCUS31606</name>
</gene>
<evidence type="ECO:0000313" key="4">
    <source>
        <dbReference type="Proteomes" id="UP001497482"/>
    </source>
</evidence>
<feature type="region of interest" description="Disordered" evidence="2">
    <location>
        <begin position="1"/>
        <end position="104"/>
    </location>
</feature>
<accession>A0AAV2LTR2</accession>
<evidence type="ECO:0000256" key="2">
    <source>
        <dbReference type="SAM" id="MobiDB-lite"/>
    </source>
</evidence>
<protein>
    <recommendedName>
        <fullName evidence="5">RNA-binding Raly-like protein</fullName>
    </recommendedName>
</protein>
<keyword evidence="4" id="KW-1185">Reference proteome</keyword>
<feature type="compositionally biased region" description="Basic and acidic residues" evidence="2">
    <location>
        <begin position="40"/>
        <end position="52"/>
    </location>
</feature>
<dbReference type="PANTHER" id="PTHR13968:SF3">
    <property type="entry name" value="HETEROGENEOUS NUCLEAR RIBONUCLEOPROTEINS C1_C2"/>
    <property type="match status" value="1"/>
</dbReference>
<sequence length="201" mass="22601">MTLFSPRYMNVSGELKSGRSRAASKRTSTESYGSDADLDYDYHDDYYDRVYDTQRVPASSSPVPQGASPAKRLRSSCFSSRHRRSRDRSRSKCSRPRSSSSNTAKLGLEELQVIKKELTLIKTQIDGLLDSLDRMDTQRTEHKDSPHIMDSPAGSAYSPSGSSPEHSPSLSPLYHRVHRESPEREADDHHTVIIRNSDGEI</sequence>
<dbReference type="GO" id="GO:0003723">
    <property type="term" value="F:RNA binding"/>
    <property type="evidence" value="ECO:0007669"/>
    <property type="project" value="UniProtKB-KW"/>
</dbReference>
<organism evidence="3 4">
    <name type="scientific">Knipowitschia caucasica</name>
    <name type="common">Caucasian dwarf goby</name>
    <name type="synonym">Pomatoschistus caucasicus</name>
    <dbReference type="NCBI Taxonomy" id="637954"/>
    <lineage>
        <taxon>Eukaryota</taxon>
        <taxon>Metazoa</taxon>
        <taxon>Chordata</taxon>
        <taxon>Craniata</taxon>
        <taxon>Vertebrata</taxon>
        <taxon>Euteleostomi</taxon>
        <taxon>Actinopterygii</taxon>
        <taxon>Neopterygii</taxon>
        <taxon>Teleostei</taxon>
        <taxon>Neoteleostei</taxon>
        <taxon>Acanthomorphata</taxon>
        <taxon>Gobiaria</taxon>
        <taxon>Gobiiformes</taxon>
        <taxon>Gobioidei</taxon>
        <taxon>Gobiidae</taxon>
        <taxon>Gobiinae</taxon>
        <taxon>Knipowitschia</taxon>
    </lineage>
</organism>
<evidence type="ECO:0008006" key="5">
    <source>
        <dbReference type="Google" id="ProtNLM"/>
    </source>
</evidence>
<dbReference type="EMBL" id="OZ035826">
    <property type="protein sequence ID" value="CAL1604023.1"/>
    <property type="molecule type" value="Genomic_DNA"/>
</dbReference>
<dbReference type="PANTHER" id="PTHR13968">
    <property type="entry name" value="HETEROGENEOUS NUCLEAR RIBONUCLEOPROTEIN"/>
    <property type="match status" value="1"/>
</dbReference>
<keyword evidence="1" id="KW-0694">RNA-binding</keyword>
<feature type="compositionally biased region" description="Basic and acidic residues" evidence="2">
    <location>
        <begin position="179"/>
        <end position="191"/>
    </location>
</feature>
<dbReference type="Proteomes" id="UP001497482">
    <property type="component" value="Chromosome 4"/>
</dbReference>
<proteinExistence type="predicted"/>
<feature type="compositionally biased region" description="Basic residues" evidence="2">
    <location>
        <begin position="80"/>
        <end position="95"/>
    </location>
</feature>
<evidence type="ECO:0000256" key="1">
    <source>
        <dbReference type="ARBA" id="ARBA00022884"/>
    </source>
</evidence>
<evidence type="ECO:0000313" key="3">
    <source>
        <dbReference type="EMBL" id="CAL1604023.1"/>
    </source>
</evidence>
<feature type="region of interest" description="Disordered" evidence="2">
    <location>
        <begin position="137"/>
        <end position="201"/>
    </location>
</feature>
<dbReference type="GO" id="GO:0005634">
    <property type="term" value="C:nucleus"/>
    <property type="evidence" value="ECO:0007669"/>
    <property type="project" value="TreeGrafter"/>
</dbReference>
<feature type="compositionally biased region" description="Basic and acidic residues" evidence="2">
    <location>
        <begin position="137"/>
        <end position="147"/>
    </location>
</feature>
<name>A0AAV2LTR2_KNICA</name>
<dbReference type="InterPro" id="IPR051186">
    <property type="entry name" value="RRM_HNRPC/RALY_subfam"/>
</dbReference>
<feature type="compositionally biased region" description="Low complexity" evidence="2">
    <location>
        <begin position="151"/>
        <end position="174"/>
    </location>
</feature>
<reference evidence="3 4" key="1">
    <citation type="submission" date="2024-04" db="EMBL/GenBank/DDBJ databases">
        <authorList>
            <person name="Waldvogel A.-M."/>
            <person name="Schoenle A."/>
        </authorList>
    </citation>
    <scope>NUCLEOTIDE SEQUENCE [LARGE SCALE GENOMIC DNA]</scope>
</reference>
<dbReference type="AlphaFoldDB" id="A0AAV2LTR2"/>